<sequence length="93" mass="9967">MLELSAEEIATATRVRRRGGKGGTEGKQSLAAIAEGWPQEKYDRANLACKINDREEADNNAVGRGRGPRLLRLLGLQGQMRAAASVGYGSGIR</sequence>
<accession>A0A426YXY6</accession>
<dbReference type="Proteomes" id="UP000287651">
    <property type="component" value="Unassembled WGS sequence"/>
</dbReference>
<protein>
    <submittedName>
        <fullName evidence="1">Uncharacterized protein</fullName>
    </submittedName>
</protein>
<name>A0A426YXY6_ENSVE</name>
<organism evidence="1 2">
    <name type="scientific">Ensete ventricosum</name>
    <name type="common">Abyssinian banana</name>
    <name type="synonym">Musa ensete</name>
    <dbReference type="NCBI Taxonomy" id="4639"/>
    <lineage>
        <taxon>Eukaryota</taxon>
        <taxon>Viridiplantae</taxon>
        <taxon>Streptophyta</taxon>
        <taxon>Embryophyta</taxon>
        <taxon>Tracheophyta</taxon>
        <taxon>Spermatophyta</taxon>
        <taxon>Magnoliopsida</taxon>
        <taxon>Liliopsida</taxon>
        <taxon>Zingiberales</taxon>
        <taxon>Musaceae</taxon>
        <taxon>Ensete</taxon>
    </lineage>
</organism>
<dbReference type="EMBL" id="AMZH03009566">
    <property type="protein sequence ID" value="RRT56573.1"/>
    <property type="molecule type" value="Genomic_DNA"/>
</dbReference>
<comment type="caution">
    <text evidence="1">The sequence shown here is derived from an EMBL/GenBank/DDBJ whole genome shotgun (WGS) entry which is preliminary data.</text>
</comment>
<evidence type="ECO:0000313" key="2">
    <source>
        <dbReference type="Proteomes" id="UP000287651"/>
    </source>
</evidence>
<proteinExistence type="predicted"/>
<dbReference type="AlphaFoldDB" id="A0A426YXY6"/>
<reference evidence="1 2" key="1">
    <citation type="journal article" date="2014" name="Agronomy (Basel)">
        <title>A Draft Genome Sequence for Ensete ventricosum, the Drought-Tolerant Tree Against Hunger.</title>
        <authorList>
            <person name="Harrison J."/>
            <person name="Moore K.A."/>
            <person name="Paszkiewicz K."/>
            <person name="Jones T."/>
            <person name="Grant M."/>
            <person name="Ambacheew D."/>
            <person name="Muzemil S."/>
            <person name="Studholme D.J."/>
        </authorList>
    </citation>
    <scope>NUCLEOTIDE SEQUENCE [LARGE SCALE GENOMIC DNA]</scope>
</reference>
<evidence type="ECO:0000313" key="1">
    <source>
        <dbReference type="EMBL" id="RRT56573.1"/>
    </source>
</evidence>
<gene>
    <name evidence="1" type="ORF">B296_00047761</name>
</gene>